<dbReference type="InterPro" id="IPR025311">
    <property type="entry name" value="DUF4166"/>
</dbReference>
<evidence type="ECO:0000313" key="2">
    <source>
        <dbReference type="EMBL" id="KWW21977.1"/>
    </source>
</evidence>
<feature type="domain" description="DUF4166" evidence="1">
    <location>
        <begin position="15"/>
        <end position="198"/>
    </location>
</feature>
<gene>
    <name evidence="2" type="ORF">AS888_05735</name>
</gene>
<evidence type="ECO:0000313" key="3">
    <source>
        <dbReference type="Proteomes" id="UP000064189"/>
    </source>
</evidence>
<protein>
    <recommendedName>
        <fullName evidence="1">DUF4166 domain-containing protein</fullName>
    </recommendedName>
</protein>
<name>A0A120GQX5_9BACI</name>
<keyword evidence="3" id="KW-1185">Reference proteome</keyword>
<dbReference type="Pfam" id="PF13761">
    <property type="entry name" value="DUF4166"/>
    <property type="match status" value="1"/>
</dbReference>
<organism evidence="2 3">
    <name type="scientific">Peribacillus simplex</name>
    <dbReference type="NCBI Taxonomy" id="1478"/>
    <lineage>
        <taxon>Bacteria</taxon>
        <taxon>Bacillati</taxon>
        <taxon>Bacillota</taxon>
        <taxon>Bacilli</taxon>
        <taxon>Bacillales</taxon>
        <taxon>Bacillaceae</taxon>
        <taxon>Peribacillus</taxon>
    </lineage>
</organism>
<dbReference type="AlphaFoldDB" id="A0A120GQX5"/>
<reference evidence="2 3" key="1">
    <citation type="submission" date="2015-11" db="EMBL/GenBank/DDBJ databases">
        <title>Genome Sequence of Bacillus simplex strain VanAntwerpen2.</title>
        <authorList>
            <person name="Couger M.B."/>
        </authorList>
    </citation>
    <scope>NUCLEOTIDE SEQUENCE [LARGE SCALE GENOMIC DNA]</scope>
    <source>
        <strain evidence="2 3">VanAntwerpen02</strain>
    </source>
</reference>
<dbReference type="Proteomes" id="UP000064189">
    <property type="component" value="Unassembled WGS sequence"/>
</dbReference>
<dbReference type="EMBL" id="LNNH01000010">
    <property type="protein sequence ID" value="KWW21977.1"/>
    <property type="molecule type" value="Genomic_DNA"/>
</dbReference>
<proteinExistence type="predicted"/>
<comment type="caution">
    <text evidence="2">The sequence shown here is derived from an EMBL/GenBank/DDBJ whole genome shotgun (WGS) entry which is preliminary data.</text>
</comment>
<evidence type="ECO:0000259" key="1">
    <source>
        <dbReference type="Pfam" id="PF13761"/>
    </source>
</evidence>
<accession>A0A120GQX5</accession>
<dbReference type="RefSeq" id="WP_061140976.1">
    <property type="nucleotide sequence ID" value="NZ_LNNH01000010.1"/>
</dbReference>
<sequence length="203" mass="23309">MTIYQDLLGEDFQRLHPKLQERYALPIGKPFNGVGTMSKIETGAGWLKPFLKLAARWKFLFPENGKDVPFSIKNTCRSLPTGEAQIHWERTFYFEEITRHFNAFMTVDTKRGVVKDYLGEPSLFYSDLTFAVTPEGRIHIHSGPQRIVIGNLELPIPRLLEGVVTVEEGYDDVREVFTIQVDIRNRIVGRLMAYAGEFKMQAL</sequence>